<evidence type="ECO:0000256" key="7">
    <source>
        <dbReference type="ARBA" id="ARBA00022614"/>
    </source>
</evidence>
<protein>
    <recommendedName>
        <fullName evidence="3">non-specific serine/threonine protein kinase</fullName>
        <ecNumber evidence="3">2.7.11.1</ecNumber>
    </recommendedName>
</protein>
<name>A0A438HY14_VITVI</name>
<dbReference type="InterPro" id="IPR051716">
    <property type="entry name" value="Plant_RL_S/T_kinase"/>
</dbReference>
<evidence type="ECO:0000256" key="18">
    <source>
        <dbReference type="ARBA" id="ARBA00023170"/>
    </source>
</evidence>
<dbReference type="InterPro" id="IPR017441">
    <property type="entry name" value="Protein_kinase_ATP_BS"/>
</dbReference>
<dbReference type="Pfam" id="PF00069">
    <property type="entry name" value="Pkinase"/>
    <property type="match status" value="1"/>
</dbReference>
<dbReference type="GO" id="GO:0009753">
    <property type="term" value="P:response to jasmonic acid"/>
    <property type="evidence" value="ECO:0007669"/>
    <property type="project" value="UniProtKB-ARBA"/>
</dbReference>
<dbReference type="InterPro" id="IPR032675">
    <property type="entry name" value="LRR_dom_sf"/>
</dbReference>
<keyword evidence="6" id="KW-0597">Phosphoprotein</keyword>
<keyword evidence="19" id="KW-0325">Glycoprotein</keyword>
<dbReference type="PANTHER" id="PTHR48053">
    <property type="entry name" value="LEUCINE RICH REPEAT FAMILY PROTEIN, EXPRESSED"/>
    <property type="match status" value="1"/>
</dbReference>
<evidence type="ECO:0000256" key="3">
    <source>
        <dbReference type="ARBA" id="ARBA00012513"/>
    </source>
</evidence>
<keyword evidence="11" id="KW-0677">Repeat</keyword>
<dbReference type="SUPFAM" id="SSF56112">
    <property type="entry name" value="Protein kinase-like (PK-like)"/>
    <property type="match status" value="1"/>
</dbReference>
<keyword evidence="15 22" id="KW-0067">ATP-binding</keyword>
<dbReference type="PROSITE" id="PS50011">
    <property type="entry name" value="PROTEIN_KINASE_DOM"/>
    <property type="match status" value="1"/>
</dbReference>
<dbReference type="Gene3D" id="3.30.200.20">
    <property type="entry name" value="Phosphorylase Kinase, domain 1"/>
    <property type="match status" value="1"/>
</dbReference>
<keyword evidence="13 25" id="KW-0418">Kinase</keyword>
<sequence>MLISTRYLPFYSPPNMGVVTVVLSFLLLWNCMCLFPVCGLSSDGKALMALKSKWAVPTFMEESWNASHSTPCSWVGVSCDETHTVVSLNVSGLGISGHLGPEIADLRHLTSVDFSYNSFSGPIPPEFGNCSLLVDLDLSVNGFVGEIPQNLNSLGKLEYLSFCNNSLTGAVPESLFRIPNLEMLYLNSNKLSGSIPLNVGNATQIIALWLYDNALSGDIPSSIGNCSELEELYLNHNQFLGVLPESINNLENLVYLDVSNNNLEGKIPLGSGYCKKLDTLVLSMNGFGGEIPPGLGNCTSLSQFAALNNRLSGSIPSSFGLLHKLLLLYLSENHLSGKIPPEIGQCKPPFINNQLTGEIPISIWKIPSLENVLVYNNTLSGELPVEITELKHLKNISLFNNQFSGVIPQRLGINSSLVQLDVTNNKFTGEIPKSICFGKQLSVLNMGLNLLQGSIPSAVGSCSTLRRLILRKNNLTGVLPNFAKNPNLLLLDLSENGINGTIPLSLGNCTNLTSINLSMNRLSGLIPQELGNLNVLQALNLSHNDLGGPLPSQLSNCKNLFKFDVGFNSLNGSFPSSLRSLENLSVLILRENHFTGGIPSFLSELQYLSEIQLGGNFLGGNIPSSIGMLQNLIYSLNISHNRLTGSLPLELGKLIMLERLDISHNNLSGTLSALDGLHSLVVVDVSYNLFNGPLPETLLLFLNSSPSSLQGNPDLCVKCPQTGGLTCIQNRNFRPCEHYSSNRRALGKIEIAWIAFASLLSFLVLVGLVCMFLWYKRTKQEDKITAQEGSSSLLNKVIEATENLKECYIVGKGAHGTVYKASLGPHNQYALKKLVFAGLKGGSMAMVTEIQTVGKIRHRNLVKLEDFWIRKEYGFILYRYMENGSLHDVLHERNPPPILKWDVRYKIAIGTAHGLTYLHYDCDPAIVHRDVKPNNILLDSDLEPHISDFGIAKLLDQSSSLSPSVSVVGTIGYIAPENAFTTTKSKESDVYSFGVVLLELITRKRALDPSFMEETDIVGWVQSIWRNLEEVDKIVDPSLLEEFIDPNIMDQVVCVLLVALRCTQKEARKRPTMRDVVNQLTDANAPARGKSS</sequence>
<dbReference type="SUPFAM" id="SSF52047">
    <property type="entry name" value="RNI-like"/>
    <property type="match status" value="2"/>
</dbReference>
<dbReference type="InterPro" id="IPR001611">
    <property type="entry name" value="Leu-rich_rpt"/>
</dbReference>
<comment type="subcellular location">
    <subcellularLocation>
        <location evidence="1">Cell membrane</location>
        <topology evidence="1">Single-pass type I membrane protein</topology>
    </subcellularLocation>
</comment>
<proteinExistence type="inferred from homology"/>
<keyword evidence="17 23" id="KW-0472">Membrane</keyword>
<feature type="transmembrane region" description="Helical" evidence="23">
    <location>
        <begin position="751"/>
        <end position="775"/>
    </location>
</feature>
<dbReference type="Pfam" id="PF13855">
    <property type="entry name" value="LRR_8"/>
    <property type="match status" value="1"/>
</dbReference>
<dbReference type="FunFam" id="3.80.10.10:FF:000430">
    <property type="entry name" value="Leucine-rich repeat receptor-like protein kinase PEPR1"/>
    <property type="match status" value="1"/>
</dbReference>
<dbReference type="GO" id="GO:0004674">
    <property type="term" value="F:protein serine/threonine kinase activity"/>
    <property type="evidence" value="ECO:0007669"/>
    <property type="project" value="UniProtKB-KW"/>
</dbReference>
<evidence type="ECO:0000256" key="8">
    <source>
        <dbReference type="ARBA" id="ARBA00022679"/>
    </source>
</evidence>
<accession>A0A438HY14</accession>
<dbReference type="GO" id="GO:0051707">
    <property type="term" value="P:response to other organism"/>
    <property type="evidence" value="ECO:0007669"/>
    <property type="project" value="UniProtKB-ARBA"/>
</dbReference>
<keyword evidence="16 23" id="KW-1133">Transmembrane helix</keyword>
<comment type="similarity">
    <text evidence="2">Belongs to the protein kinase superfamily. Ser/Thr protein kinase family.</text>
</comment>
<evidence type="ECO:0000256" key="15">
    <source>
        <dbReference type="ARBA" id="ARBA00022840"/>
    </source>
</evidence>
<dbReference type="SMART" id="SM00220">
    <property type="entry name" value="S_TKc"/>
    <property type="match status" value="1"/>
</dbReference>
<keyword evidence="9 23" id="KW-0812">Transmembrane</keyword>
<dbReference type="FunFam" id="3.80.10.10:FF:001316">
    <property type="entry name" value="Putative leucine-rich repeat receptor-like protein kinase family protein"/>
    <property type="match status" value="1"/>
</dbReference>
<comment type="caution">
    <text evidence="25">The sequence shown here is derived from an EMBL/GenBank/DDBJ whole genome shotgun (WGS) entry which is preliminary data.</text>
</comment>
<dbReference type="InterPro" id="IPR003591">
    <property type="entry name" value="Leu-rich_rpt_typical-subtyp"/>
</dbReference>
<dbReference type="Pfam" id="PF08263">
    <property type="entry name" value="LRRNT_2"/>
    <property type="match status" value="1"/>
</dbReference>
<dbReference type="FunFam" id="1.10.510.10:FF:000569">
    <property type="entry name" value="Serine/threonine-protein kinase-like protein CCR4"/>
    <property type="match status" value="1"/>
</dbReference>
<dbReference type="PANTHER" id="PTHR48053:SF113">
    <property type="entry name" value="PROTEIN KINASE DOMAIN-CONTAINING PROTEIN"/>
    <property type="match status" value="1"/>
</dbReference>
<dbReference type="PROSITE" id="PS00108">
    <property type="entry name" value="PROTEIN_KINASE_ST"/>
    <property type="match status" value="1"/>
</dbReference>
<dbReference type="AlphaFoldDB" id="A0A438HY14"/>
<dbReference type="PROSITE" id="PS00107">
    <property type="entry name" value="PROTEIN_KINASE_ATP"/>
    <property type="match status" value="1"/>
</dbReference>
<evidence type="ECO:0000256" key="1">
    <source>
        <dbReference type="ARBA" id="ARBA00004251"/>
    </source>
</evidence>
<dbReference type="Pfam" id="PF00560">
    <property type="entry name" value="LRR_1"/>
    <property type="match status" value="10"/>
</dbReference>
<evidence type="ECO:0000256" key="10">
    <source>
        <dbReference type="ARBA" id="ARBA00022729"/>
    </source>
</evidence>
<evidence type="ECO:0000256" key="20">
    <source>
        <dbReference type="ARBA" id="ARBA00047899"/>
    </source>
</evidence>
<keyword evidence="14" id="KW-0611">Plant defense</keyword>
<dbReference type="FunFam" id="3.80.10.10:FF:000919">
    <property type="entry name" value="Leucine-rich repeat receptor-like protein kinase PEPR1"/>
    <property type="match status" value="1"/>
</dbReference>
<keyword evidence="12 22" id="KW-0547">Nucleotide-binding</keyword>
<evidence type="ECO:0000256" key="14">
    <source>
        <dbReference type="ARBA" id="ARBA00022821"/>
    </source>
</evidence>
<evidence type="ECO:0000313" key="25">
    <source>
        <dbReference type="EMBL" id="RVW89354.1"/>
    </source>
</evidence>
<evidence type="ECO:0000256" key="2">
    <source>
        <dbReference type="ARBA" id="ARBA00008684"/>
    </source>
</evidence>
<evidence type="ECO:0000256" key="5">
    <source>
        <dbReference type="ARBA" id="ARBA00022527"/>
    </source>
</evidence>
<reference evidence="25 26" key="1">
    <citation type="journal article" date="2018" name="PLoS Genet.">
        <title>Population sequencing reveals clonal diversity and ancestral inbreeding in the grapevine cultivar Chardonnay.</title>
        <authorList>
            <person name="Roach M.J."/>
            <person name="Johnson D.L."/>
            <person name="Bohlmann J."/>
            <person name="van Vuuren H.J."/>
            <person name="Jones S.J."/>
            <person name="Pretorius I.S."/>
            <person name="Schmidt S.A."/>
            <person name="Borneman A.R."/>
        </authorList>
    </citation>
    <scope>NUCLEOTIDE SEQUENCE [LARGE SCALE GENOMIC DNA]</scope>
    <source>
        <strain evidence="26">cv. Chardonnay</strain>
        <tissue evidence="25">Leaf</tissue>
    </source>
</reference>
<comment type="catalytic activity">
    <reaction evidence="21">
        <text>L-seryl-[protein] + ATP = O-phospho-L-seryl-[protein] + ADP + H(+)</text>
        <dbReference type="Rhea" id="RHEA:17989"/>
        <dbReference type="Rhea" id="RHEA-COMP:9863"/>
        <dbReference type="Rhea" id="RHEA-COMP:11604"/>
        <dbReference type="ChEBI" id="CHEBI:15378"/>
        <dbReference type="ChEBI" id="CHEBI:29999"/>
        <dbReference type="ChEBI" id="CHEBI:30616"/>
        <dbReference type="ChEBI" id="CHEBI:83421"/>
        <dbReference type="ChEBI" id="CHEBI:456216"/>
        <dbReference type="EC" id="2.7.11.1"/>
    </reaction>
</comment>
<dbReference type="GO" id="GO:0005524">
    <property type="term" value="F:ATP binding"/>
    <property type="evidence" value="ECO:0007669"/>
    <property type="project" value="UniProtKB-UniRule"/>
</dbReference>
<evidence type="ECO:0000256" key="16">
    <source>
        <dbReference type="ARBA" id="ARBA00022989"/>
    </source>
</evidence>
<keyword evidence="7" id="KW-0433">Leucine-rich repeat</keyword>
<dbReference type="InterPro" id="IPR000719">
    <property type="entry name" value="Prot_kinase_dom"/>
</dbReference>
<dbReference type="SMART" id="SM00369">
    <property type="entry name" value="LRR_TYP"/>
    <property type="match status" value="9"/>
</dbReference>
<evidence type="ECO:0000313" key="26">
    <source>
        <dbReference type="Proteomes" id="UP000288805"/>
    </source>
</evidence>
<dbReference type="Gene3D" id="1.10.510.10">
    <property type="entry name" value="Transferase(Phosphotransferase) domain 1"/>
    <property type="match status" value="1"/>
</dbReference>
<dbReference type="GO" id="GO:0009611">
    <property type="term" value="P:response to wounding"/>
    <property type="evidence" value="ECO:0007669"/>
    <property type="project" value="UniProtKB-ARBA"/>
</dbReference>
<organism evidence="25 26">
    <name type="scientific">Vitis vinifera</name>
    <name type="common">Grape</name>
    <dbReference type="NCBI Taxonomy" id="29760"/>
    <lineage>
        <taxon>Eukaryota</taxon>
        <taxon>Viridiplantae</taxon>
        <taxon>Streptophyta</taxon>
        <taxon>Embryophyta</taxon>
        <taxon>Tracheophyta</taxon>
        <taxon>Spermatophyta</taxon>
        <taxon>Magnoliopsida</taxon>
        <taxon>eudicotyledons</taxon>
        <taxon>Gunneridae</taxon>
        <taxon>Pentapetalae</taxon>
        <taxon>rosids</taxon>
        <taxon>Vitales</taxon>
        <taxon>Vitaceae</taxon>
        <taxon>Viteae</taxon>
        <taxon>Vitis</taxon>
    </lineage>
</organism>
<evidence type="ECO:0000256" key="12">
    <source>
        <dbReference type="ARBA" id="ARBA00022741"/>
    </source>
</evidence>
<feature type="binding site" evidence="22">
    <location>
        <position position="832"/>
    </location>
    <ligand>
        <name>ATP</name>
        <dbReference type="ChEBI" id="CHEBI:30616"/>
    </ligand>
</feature>
<evidence type="ECO:0000256" key="19">
    <source>
        <dbReference type="ARBA" id="ARBA00023180"/>
    </source>
</evidence>
<keyword evidence="10" id="KW-0732">Signal</keyword>
<evidence type="ECO:0000256" key="9">
    <source>
        <dbReference type="ARBA" id="ARBA00022692"/>
    </source>
</evidence>
<evidence type="ECO:0000256" key="23">
    <source>
        <dbReference type="SAM" id="Phobius"/>
    </source>
</evidence>
<dbReference type="GO" id="GO:0005886">
    <property type="term" value="C:plasma membrane"/>
    <property type="evidence" value="ECO:0007669"/>
    <property type="project" value="UniProtKB-SubCell"/>
</dbReference>
<evidence type="ECO:0000256" key="11">
    <source>
        <dbReference type="ARBA" id="ARBA00022737"/>
    </source>
</evidence>
<evidence type="ECO:0000256" key="17">
    <source>
        <dbReference type="ARBA" id="ARBA00023136"/>
    </source>
</evidence>
<comment type="catalytic activity">
    <reaction evidence="20">
        <text>L-threonyl-[protein] + ATP = O-phospho-L-threonyl-[protein] + ADP + H(+)</text>
        <dbReference type="Rhea" id="RHEA:46608"/>
        <dbReference type="Rhea" id="RHEA-COMP:11060"/>
        <dbReference type="Rhea" id="RHEA-COMP:11605"/>
        <dbReference type="ChEBI" id="CHEBI:15378"/>
        <dbReference type="ChEBI" id="CHEBI:30013"/>
        <dbReference type="ChEBI" id="CHEBI:30616"/>
        <dbReference type="ChEBI" id="CHEBI:61977"/>
        <dbReference type="ChEBI" id="CHEBI:456216"/>
        <dbReference type="EC" id="2.7.11.1"/>
    </reaction>
</comment>
<keyword evidence="5" id="KW-0723">Serine/threonine-protein kinase</keyword>
<dbReference type="InterPro" id="IPR013210">
    <property type="entry name" value="LRR_N_plant-typ"/>
</dbReference>
<evidence type="ECO:0000256" key="22">
    <source>
        <dbReference type="PROSITE-ProRule" id="PRU10141"/>
    </source>
</evidence>
<dbReference type="InterPro" id="IPR008271">
    <property type="entry name" value="Ser/Thr_kinase_AS"/>
</dbReference>
<evidence type="ECO:0000256" key="21">
    <source>
        <dbReference type="ARBA" id="ARBA00048679"/>
    </source>
</evidence>
<evidence type="ECO:0000256" key="6">
    <source>
        <dbReference type="ARBA" id="ARBA00022553"/>
    </source>
</evidence>
<evidence type="ECO:0000259" key="24">
    <source>
        <dbReference type="PROSITE" id="PS50011"/>
    </source>
</evidence>
<dbReference type="EMBL" id="QGNW01000165">
    <property type="protein sequence ID" value="RVW89354.1"/>
    <property type="molecule type" value="Genomic_DNA"/>
</dbReference>
<feature type="domain" description="Protein kinase" evidence="24">
    <location>
        <begin position="804"/>
        <end position="1092"/>
    </location>
</feature>
<gene>
    <name evidence="25" type="primary">INRPK1_1</name>
    <name evidence="25" type="ORF">CK203_045480</name>
</gene>
<evidence type="ECO:0000256" key="13">
    <source>
        <dbReference type="ARBA" id="ARBA00022777"/>
    </source>
</evidence>
<dbReference type="FunFam" id="3.30.200.20:FF:000260">
    <property type="entry name" value="LRR receptor-like serine/threonine-protein kinase RPK2"/>
    <property type="match status" value="1"/>
</dbReference>
<dbReference type="Gene3D" id="3.80.10.10">
    <property type="entry name" value="Ribonuclease Inhibitor"/>
    <property type="match status" value="4"/>
</dbReference>
<keyword evidence="4" id="KW-1003">Cell membrane</keyword>
<evidence type="ECO:0000256" key="4">
    <source>
        <dbReference type="ARBA" id="ARBA00022475"/>
    </source>
</evidence>
<dbReference type="Proteomes" id="UP000288805">
    <property type="component" value="Unassembled WGS sequence"/>
</dbReference>
<dbReference type="GO" id="GO:0006952">
    <property type="term" value="P:defense response"/>
    <property type="evidence" value="ECO:0007669"/>
    <property type="project" value="UniProtKB-KW"/>
</dbReference>
<dbReference type="EC" id="2.7.11.1" evidence="3"/>
<dbReference type="InterPro" id="IPR011009">
    <property type="entry name" value="Kinase-like_dom_sf"/>
</dbReference>
<keyword evidence="18 25" id="KW-0675">Receptor</keyword>
<keyword evidence="8" id="KW-0808">Transferase</keyword>